<accession>A0ACC4NYD2</accession>
<name>A0ACC4NYD2_9VIBR</name>
<dbReference type="EMBL" id="JRWR01000004">
    <property type="protein sequence ID" value="KHD25532.1"/>
    <property type="molecule type" value="Genomic_DNA"/>
</dbReference>
<gene>
    <name evidence="1" type="ORF">NM09_07410</name>
</gene>
<dbReference type="Proteomes" id="UP000030421">
    <property type="component" value="Unassembled WGS sequence"/>
</dbReference>
<protein>
    <submittedName>
        <fullName evidence="1">Metal-binding protein</fullName>
    </submittedName>
</protein>
<organism evidence="1 2">
    <name type="scientific">Vibrio caribbeanicus</name>
    <dbReference type="NCBI Taxonomy" id="701175"/>
    <lineage>
        <taxon>Bacteria</taxon>
        <taxon>Pseudomonadati</taxon>
        <taxon>Pseudomonadota</taxon>
        <taxon>Gammaproteobacteria</taxon>
        <taxon>Vibrionales</taxon>
        <taxon>Vibrionaceae</taxon>
        <taxon>Vibrio</taxon>
    </lineage>
</organism>
<evidence type="ECO:0000313" key="2">
    <source>
        <dbReference type="Proteomes" id="UP000030421"/>
    </source>
</evidence>
<reference evidence="1" key="1">
    <citation type="submission" date="2014-10" db="EMBL/GenBank/DDBJ databases">
        <title>Genome sequencing of Vibrio caribbeanicus T14.</title>
        <authorList>
            <person name="Chan K.-G."/>
            <person name="Mohamad N.I."/>
        </authorList>
    </citation>
    <scope>NUCLEOTIDE SEQUENCE</scope>
    <source>
        <strain evidence="1">T14</strain>
    </source>
</reference>
<comment type="caution">
    <text evidence="1">The sequence shown here is derived from an EMBL/GenBank/DDBJ whole genome shotgun (WGS) entry which is preliminary data.</text>
</comment>
<keyword evidence="2" id="KW-1185">Reference proteome</keyword>
<evidence type="ECO:0000313" key="1">
    <source>
        <dbReference type="EMBL" id="KHD25532.1"/>
    </source>
</evidence>
<proteinExistence type="predicted"/>
<sequence length="392" mass="45062">MSIKSILNEAIGKLEQSSHDRLVDCTLSASIISDHEQCWCSSGRLFIDCHKDRKLKRELNEHEIRKKVSEIFDSKKYCCAQFDKENCELPIKRAHTIQKGNVLSSLAENGHVGTFYRNLNGIENTNRLKAGIERKASIFYGFCSFHDTELFKCIELNEFSKTKENCWASSYRAVCHEYYQKKAAIDVTHWQIKHLDSGLDVYHQVFLQERLYIHQLNVEKGFSDISIIKGAYETIKKDSQYEGLVSYVIEYDAPLTIAVCASISPYFDLNGIKIQNTGNANESFQHFSLSTVTLNGKAAYVVSHLKQHDVIGKYLEEVFSMPLANINDWLTTCIFAYTENNYFRLSWWGSLDETTKTKIYGLFLSENYTKTINYDDLVSRSIPSDLVSVERI</sequence>